<protein>
    <submittedName>
        <fullName evidence="2">GroES-like protein</fullName>
    </submittedName>
</protein>
<accession>A0A166HAS9</accession>
<evidence type="ECO:0000313" key="2">
    <source>
        <dbReference type="EMBL" id="KZT42516.1"/>
    </source>
</evidence>
<dbReference type="STRING" id="1314776.A0A166HAS9"/>
<keyword evidence="3" id="KW-1185">Reference proteome</keyword>
<name>A0A166HAS9_9AGAM</name>
<dbReference type="PANTHER" id="PTHR45348:SF2">
    <property type="entry name" value="ZINC-TYPE ALCOHOL DEHYDROGENASE-LIKE PROTEIN C2E1P3.01"/>
    <property type="match status" value="1"/>
</dbReference>
<reference evidence="2 3" key="1">
    <citation type="journal article" date="2016" name="Mol. Biol. Evol.">
        <title>Comparative Genomics of Early-Diverging Mushroom-Forming Fungi Provides Insights into the Origins of Lignocellulose Decay Capabilities.</title>
        <authorList>
            <person name="Nagy L.G."/>
            <person name="Riley R."/>
            <person name="Tritt A."/>
            <person name="Adam C."/>
            <person name="Daum C."/>
            <person name="Floudas D."/>
            <person name="Sun H."/>
            <person name="Yadav J.S."/>
            <person name="Pangilinan J."/>
            <person name="Larsson K.H."/>
            <person name="Matsuura K."/>
            <person name="Barry K."/>
            <person name="Labutti K."/>
            <person name="Kuo R."/>
            <person name="Ohm R.A."/>
            <person name="Bhattacharya S.S."/>
            <person name="Shirouzu T."/>
            <person name="Yoshinaga Y."/>
            <person name="Martin F.M."/>
            <person name="Grigoriev I.V."/>
            <person name="Hibbett D.S."/>
        </authorList>
    </citation>
    <scope>NUCLEOTIDE SEQUENCE [LARGE SCALE GENOMIC DNA]</scope>
    <source>
        <strain evidence="2 3">HHB10207 ss-3</strain>
    </source>
</reference>
<dbReference type="Pfam" id="PF00107">
    <property type="entry name" value="ADH_zinc_N"/>
    <property type="match status" value="1"/>
</dbReference>
<evidence type="ECO:0000259" key="1">
    <source>
        <dbReference type="SMART" id="SM00829"/>
    </source>
</evidence>
<dbReference type="PANTHER" id="PTHR45348">
    <property type="entry name" value="HYPOTHETICAL OXIDOREDUCTASE (EUROFUNG)"/>
    <property type="match status" value="1"/>
</dbReference>
<dbReference type="InterPro" id="IPR011032">
    <property type="entry name" value="GroES-like_sf"/>
</dbReference>
<dbReference type="InterPro" id="IPR013149">
    <property type="entry name" value="ADH-like_C"/>
</dbReference>
<dbReference type="Gene3D" id="3.40.50.720">
    <property type="entry name" value="NAD(P)-binding Rossmann-like Domain"/>
    <property type="match status" value="1"/>
</dbReference>
<dbReference type="OrthoDB" id="10257049at2759"/>
<feature type="domain" description="Enoyl reductase (ER)" evidence="1">
    <location>
        <begin position="8"/>
        <end position="344"/>
    </location>
</feature>
<dbReference type="Proteomes" id="UP000076798">
    <property type="component" value="Unassembled WGS sequence"/>
</dbReference>
<dbReference type="EMBL" id="KV428013">
    <property type="protein sequence ID" value="KZT42516.1"/>
    <property type="molecule type" value="Genomic_DNA"/>
</dbReference>
<dbReference type="SUPFAM" id="SSF51735">
    <property type="entry name" value="NAD(P)-binding Rossmann-fold domains"/>
    <property type="match status" value="1"/>
</dbReference>
<dbReference type="CDD" id="cd08249">
    <property type="entry name" value="enoyl_reductase_like"/>
    <property type="match status" value="1"/>
</dbReference>
<dbReference type="InterPro" id="IPR013154">
    <property type="entry name" value="ADH-like_N"/>
</dbReference>
<proteinExistence type="predicted"/>
<dbReference type="InterPro" id="IPR036291">
    <property type="entry name" value="NAD(P)-bd_dom_sf"/>
</dbReference>
<dbReference type="GO" id="GO:0016651">
    <property type="term" value="F:oxidoreductase activity, acting on NAD(P)H"/>
    <property type="evidence" value="ECO:0007669"/>
    <property type="project" value="InterPro"/>
</dbReference>
<dbReference type="SMART" id="SM00829">
    <property type="entry name" value="PKS_ER"/>
    <property type="match status" value="1"/>
</dbReference>
<dbReference type="SUPFAM" id="SSF50129">
    <property type="entry name" value="GroES-like"/>
    <property type="match status" value="1"/>
</dbReference>
<evidence type="ECO:0000313" key="3">
    <source>
        <dbReference type="Proteomes" id="UP000076798"/>
    </source>
</evidence>
<dbReference type="Pfam" id="PF08240">
    <property type="entry name" value="ADH_N"/>
    <property type="match status" value="1"/>
</dbReference>
<gene>
    <name evidence="2" type="ORF">SISSUDRAFT_1125669</name>
</gene>
<dbReference type="AlphaFoldDB" id="A0A166HAS9"/>
<dbReference type="Gene3D" id="3.90.180.10">
    <property type="entry name" value="Medium-chain alcohol dehydrogenases, catalytic domain"/>
    <property type="match status" value="1"/>
</dbReference>
<dbReference type="InterPro" id="IPR047122">
    <property type="entry name" value="Trans-enoyl_RdTase-like"/>
</dbReference>
<sequence>MKAIVTKGDKTISIKDVAVPTVGPNDILVKVIAVGVNPTDWKKLVSVQSAGITEELVCGCDYAGIVEEVGKDVPASLRKVGERVAGYLHGGVSKTFGGSFAEYCLADPYLAVSLPESVSFEGGATLGISGFTAYQALFQKHPDATPWKPLGEPKQILIWGGASVLGIYAIQLAKIAGYEVIATASAKNFDLLKSLGAAHVFDYRDKDIVEKIRSVTKNELAFAFDTISEAHTIVPVIHSVGQKGGVVSIVRAVGDANNLRSDVQLDFYLVYMLLGKPFDLPVRKEATPGFHDDGKLYAENLSKLLTEKKLVTSPTKILPNGLDSIQEALDLLENGQVSAGKLVVKIADTPGL</sequence>
<organism evidence="2 3">
    <name type="scientific">Sistotremastrum suecicum HHB10207 ss-3</name>
    <dbReference type="NCBI Taxonomy" id="1314776"/>
    <lineage>
        <taxon>Eukaryota</taxon>
        <taxon>Fungi</taxon>
        <taxon>Dikarya</taxon>
        <taxon>Basidiomycota</taxon>
        <taxon>Agaricomycotina</taxon>
        <taxon>Agaricomycetes</taxon>
        <taxon>Sistotremastrales</taxon>
        <taxon>Sistotremastraceae</taxon>
        <taxon>Sistotremastrum</taxon>
    </lineage>
</organism>
<dbReference type="InterPro" id="IPR020843">
    <property type="entry name" value="ER"/>
</dbReference>